<accession>A0A1L9RTZ0</accession>
<dbReference type="Proteomes" id="UP000184383">
    <property type="component" value="Unassembled WGS sequence"/>
</dbReference>
<feature type="region of interest" description="Disordered" evidence="1">
    <location>
        <begin position="1"/>
        <end position="25"/>
    </location>
</feature>
<evidence type="ECO:0000313" key="3">
    <source>
        <dbReference type="Proteomes" id="UP000184383"/>
    </source>
</evidence>
<organism evidence="2 3">
    <name type="scientific">Aspergillus wentii DTO 134E9</name>
    <dbReference type="NCBI Taxonomy" id="1073089"/>
    <lineage>
        <taxon>Eukaryota</taxon>
        <taxon>Fungi</taxon>
        <taxon>Dikarya</taxon>
        <taxon>Ascomycota</taxon>
        <taxon>Pezizomycotina</taxon>
        <taxon>Eurotiomycetes</taxon>
        <taxon>Eurotiomycetidae</taxon>
        <taxon>Eurotiales</taxon>
        <taxon>Aspergillaceae</taxon>
        <taxon>Aspergillus</taxon>
        <taxon>Aspergillus subgen. Cremei</taxon>
    </lineage>
</organism>
<feature type="region of interest" description="Disordered" evidence="1">
    <location>
        <begin position="71"/>
        <end position="103"/>
    </location>
</feature>
<sequence>MVDSNGKESTCQQTVKFSTDPPDGTEYRKLAKSPFGHYETWIKESDYKGYMARKPTRPFPDKGQISKALEELKSTGDPIPQSVQKTLKSPRKRFKPSPDRKPQSNIIINHVTRERIKAIAGTRTGPGVDDQKKVMGKSASEIAKLLKWENAAKKGKEQESEERWADSPYADAEWLHRSAYSWGNIVDGNNMSSPQVMRNFIFGTSECNSIMTRYETSWQKYIVQLGEDKNHKGGILEAAIKRDVYETDFADGNITTPQPELFTDTTCPGWLCCAMDYRLSVQGSPDIRNQNKVDPFKGPFATTFYPFQRGFFTKFEYFLDDEILRLEFPPRDNPTPGPSRPDTSLSLRPKPKNTRPPTRLRPR</sequence>
<evidence type="ECO:0000256" key="1">
    <source>
        <dbReference type="SAM" id="MobiDB-lite"/>
    </source>
</evidence>
<dbReference type="AlphaFoldDB" id="A0A1L9RTZ0"/>
<dbReference type="OrthoDB" id="4510170at2759"/>
<evidence type="ECO:0000313" key="2">
    <source>
        <dbReference type="EMBL" id="OJJ38364.1"/>
    </source>
</evidence>
<feature type="compositionally biased region" description="Basic residues" evidence="1">
    <location>
        <begin position="349"/>
        <end position="363"/>
    </location>
</feature>
<dbReference type="GeneID" id="63750194"/>
<dbReference type="STRING" id="1073089.A0A1L9RTZ0"/>
<dbReference type="VEuPathDB" id="FungiDB:ASPWEDRAFT_35981"/>
<protein>
    <submittedName>
        <fullName evidence="2">Uncharacterized protein</fullName>
    </submittedName>
</protein>
<dbReference type="EMBL" id="KV878210">
    <property type="protein sequence ID" value="OJJ38364.1"/>
    <property type="molecule type" value="Genomic_DNA"/>
</dbReference>
<dbReference type="RefSeq" id="XP_040692040.1">
    <property type="nucleotide sequence ID" value="XM_040834346.1"/>
</dbReference>
<name>A0A1L9RTZ0_ASPWE</name>
<reference evidence="3" key="1">
    <citation type="journal article" date="2017" name="Genome Biol.">
        <title>Comparative genomics reveals high biological diversity and specific adaptations in the industrially and medically important fungal genus Aspergillus.</title>
        <authorList>
            <person name="de Vries R.P."/>
            <person name="Riley R."/>
            <person name="Wiebenga A."/>
            <person name="Aguilar-Osorio G."/>
            <person name="Amillis S."/>
            <person name="Uchima C.A."/>
            <person name="Anderluh G."/>
            <person name="Asadollahi M."/>
            <person name="Askin M."/>
            <person name="Barry K."/>
            <person name="Battaglia E."/>
            <person name="Bayram O."/>
            <person name="Benocci T."/>
            <person name="Braus-Stromeyer S.A."/>
            <person name="Caldana C."/>
            <person name="Canovas D."/>
            <person name="Cerqueira G.C."/>
            <person name="Chen F."/>
            <person name="Chen W."/>
            <person name="Choi C."/>
            <person name="Clum A."/>
            <person name="Dos Santos R.A."/>
            <person name="Damasio A.R."/>
            <person name="Diallinas G."/>
            <person name="Emri T."/>
            <person name="Fekete E."/>
            <person name="Flipphi M."/>
            <person name="Freyberg S."/>
            <person name="Gallo A."/>
            <person name="Gournas C."/>
            <person name="Habgood R."/>
            <person name="Hainaut M."/>
            <person name="Harispe M.L."/>
            <person name="Henrissat B."/>
            <person name="Hilden K.S."/>
            <person name="Hope R."/>
            <person name="Hossain A."/>
            <person name="Karabika E."/>
            <person name="Karaffa L."/>
            <person name="Karanyi Z."/>
            <person name="Krasevec N."/>
            <person name="Kuo A."/>
            <person name="Kusch H."/>
            <person name="LaButti K."/>
            <person name="Lagendijk E.L."/>
            <person name="Lapidus A."/>
            <person name="Levasseur A."/>
            <person name="Lindquist E."/>
            <person name="Lipzen A."/>
            <person name="Logrieco A.F."/>
            <person name="MacCabe A."/>
            <person name="Maekelae M.R."/>
            <person name="Malavazi I."/>
            <person name="Melin P."/>
            <person name="Meyer V."/>
            <person name="Mielnichuk N."/>
            <person name="Miskei M."/>
            <person name="Molnar A.P."/>
            <person name="Mule G."/>
            <person name="Ngan C.Y."/>
            <person name="Orejas M."/>
            <person name="Orosz E."/>
            <person name="Ouedraogo J.P."/>
            <person name="Overkamp K.M."/>
            <person name="Park H.-S."/>
            <person name="Perrone G."/>
            <person name="Piumi F."/>
            <person name="Punt P.J."/>
            <person name="Ram A.F."/>
            <person name="Ramon A."/>
            <person name="Rauscher S."/>
            <person name="Record E."/>
            <person name="Riano-Pachon D.M."/>
            <person name="Robert V."/>
            <person name="Roehrig J."/>
            <person name="Ruller R."/>
            <person name="Salamov A."/>
            <person name="Salih N.S."/>
            <person name="Samson R.A."/>
            <person name="Sandor E."/>
            <person name="Sanguinetti M."/>
            <person name="Schuetze T."/>
            <person name="Sepcic K."/>
            <person name="Shelest E."/>
            <person name="Sherlock G."/>
            <person name="Sophianopoulou V."/>
            <person name="Squina F.M."/>
            <person name="Sun H."/>
            <person name="Susca A."/>
            <person name="Todd R.B."/>
            <person name="Tsang A."/>
            <person name="Unkles S.E."/>
            <person name="van de Wiele N."/>
            <person name="van Rossen-Uffink D."/>
            <person name="Oliveira J.V."/>
            <person name="Vesth T.C."/>
            <person name="Visser J."/>
            <person name="Yu J.-H."/>
            <person name="Zhou M."/>
            <person name="Andersen M.R."/>
            <person name="Archer D.B."/>
            <person name="Baker S.E."/>
            <person name="Benoit I."/>
            <person name="Brakhage A.A."/>
            <person name="Braus G.H."/>
            <person name="Fischer R."/>
            <person name="Frisvad J.C."/>
            <person name="Goldman G.H."/>
            <person name="Houbraken J."/>
            <person name="Oakley B."/>
            <person name="Pocsi I."/>
            <person name="Scazzocchio C."/>
            <person name="Seiboth B."/>
            <person name="vanKuyk P.A."/>
            <person name="Wortman J."/>
            <person name="Dyer P.S."/>
            <person name="Grigoriev I.V."/>
        </authorList>
    </citation>
    <scope>NUCLEOTIDE SEQUENCE [LARGE SCALE GENOMIC DNA]</scope>
    <source>
        <strain evidence="3">DTO 134E9</strain>
    </source>
</reference>
<feature type="compositionally biased region" description="Polar residues" evidence="1">
    <location>
        <begin position="7"/>
        <end position="17"/>
    </location>
</feature>
<proteinExistence type="predicted"/>
<gene>
    <name evidence="2" type="ORF">ASPWEDRAFT_35981</name>
</gene>
<feature type="region of interest" description="Disordered" evidence="1">
    <location>
        <begin position="328"/>
        <end position="363"/>
    </location>
</feature>
<keyword evidence="3" id="KW-1185">Reference proteome</keyword>